<keyword evidence="1" id="KW-1133">Transmembrane helix</keyword>
<gene>
    <name evidence="2" type="ORF">GNZ13_26820</name>
</gene>
<feature type="transmembrane region" description="Helical" evidence="1">
    <location>
        <begin position="78"/>
        <end position="100"/>
    </location>
</feature>
<keyword evidence="3" id="KW-1185">Reference proteome</keyword>
<dbReference type="Proteomes" id="UP000655523">
    <property type="component" value="Unassembled WGS sequence"/>
</dbReference>
<feature type="transmembrane region" description="Helical" evidence="1">
    <location>
        <begin position="47"/>
        <end position="66"/>
    </location>
</feature>
<feature type="transmembrane region" description="Helical" evidence="1">
    <location>
        <begin position="6"/>
        <end position="26"/>
    </location>
</feature>
<dbReference type="AlphaFoldDB" id="A0A972NQW7"/>
<organism evidence="2 3">
    <name type="scientific">Paraburkholderia elongata</name>
    <dbReference type="NCBI Taxonomy" id="2675747"/>
    <lineage>
        <taxon>Bacteria</taxon>
        <taxon>Pseudomonadati</taxon>
        <taxon>Pseudomonadota</taxon>
        <taxon>Betaproteobacteria</taxon>
        <taxon>Burkholderiales</taxon>
        <taxon>Burkholderiaceae</taxon>
        <taxon>Paraburkholderia</taxon>
    </lineage>
</organism>
<accession>A0A972NQW7</accession>
<comment type="caution">
    <text evidence="2">The sequence shown here is derived from an EMBL/GenBank/DDBJ whole genome shotgun (WGS) entry which is preliminary data.</text>
</comment>
<sequence length="149" mass="15787">MNLFFWMLLNLGVPIVGPIFTLALVAPTHGWRVAKTLIAASVKDGQLFWCAIGPCAAAVYEAVTALELGRGAVPVLEGAIAGFCILAFACSNIVMSSLVNARHDQTATCIRDRQKRFATRALSRVAIATSILATSLAATLSAILHVHLI</sequence>
<evidence type="ECO:0000313" key="3">
    <source>
        <dbReference type="Proteomes" id="UP000655523"/>
    </source>
</evidence>
<proteinExistence type="predicted"/>
<dbReference type="RefSeq" id="WP_172170244.1">
    <property type="nucleotide sequence ID" value="NZ_WOEZ01000147.1"/>
</dbReference>
<feature type="transmembrane region" description="Helical" evidence="1">
    <location>
        <begin position="121"/>
        <end position="144"/>
    </location>
</feature>
<protein>
    <submittedName>
        <fullName evidence="2">Uncharacterized protein</fullName>
    </submittedName>
</protein>
<name>A0A972NQW7_9BURK</name>
<keyword evidence="1" id="KW-0472">Membrane</keyword>
<keyword evidence="1" id="KW-0812">Transmembrane</keyword>
<dbReference type="EMBL" id="WOEZ01000147">
    <property type="protein sequence ID" value="NPT58083.1"/>
    <property type="molecule type" value="Genomic_DNA"/>
</dbReference>
<evidence type="ECO:0000313" key="2">
    <source>
        <dbReference type="EMBL" id="NPT58083.1"/>
    </source>
</evidence>
<evidence type="ECO:0000256" key="1">
    <source>
        <dbReference type="SAM" id="Phobius"/>
    </source>
</evidence>
<reference evidence="2 3" key="1">
    <citation type="submission" date="2019-11" db="EMBL/GenBank/DDBJ databases">
        <title>Metabolism of dissolved organic matter in forest soils.</title>
        <authorList>
            <person name="Cyle K.T."/>
            <person name="Wilhelm R.C."/>
            <person name="Martinez C.E."/>
        </authorList>
    </citation>
    <scope>NUCLEOTIDE SEQUENCE [LARGE SCALE GENOMIC DNA]</scope>
    <source>
        <strain evidence="2 3">5N</strain>
    </source>
</reference>